<feature type="binding site" evidence="3">
    <location>
        <position position="89"/>
    </location>
    <ligand>
        <name>a divalent metal cation</name>
        <dbReference type="ChEBI" id="CHEBI:60240"/>
        <label>1</label>
    </ligand>
</feature>
<dbReference type="CDD" id="cd01310">
    <property type="entry name" value="TatD_DNAse"/>
    <property type="match status" value="1"/>
</dbReference>
<accession>A0A1G2US88</accession>
<organism evidence="4 5">
    <name type="scientific">Candidatus Zambryskibacteria bacterium RIFCSPLOWO2_12_FULL_39_16</name>
    <dbReference type="NCBI Taxonomy" id="1802775"/>
    <lineage>
        <taxon>Bacteria</taxon>
        <taxon>Candidatus Zambryskiibacteriota</taxon>
    </lineage>
</organism>
<dbReference type="InterPro" id="IPR001130">
    <property type="entry name" value="TatD-like"/>
</dbReference>
<proteinExistence type="predicted"/>
<dbReference type="InterPro" id="IPR032466">
    <property type="entry name" value="Metal_Hydrolase"/>
</dbReference>
<keyword evidence="2" id="KW-0378">Hydrolase</keyword>
<feature type="binding site" evidence="3">
    <location>
        <position position="212"/>
    </location>
    <ligand>
        <name>a divalent metal cation</name>
        <dbReference type="ChEBI" id="CHEBI:60240"/>
        <label>1</label>
    </ligand>
</feature>
<dbReference type="PANTHER" id="PTHR46124">
    <property type="entry name" value="D-AMINOACYL-TRNA DEACYLASE"/>
    <property type="match status" value="1"/>
</dbReference>
<evidence type="ECO:0000256" key="3">
    <source>
        <dbReference type="PIRSR" id="PIRSR005902-1"/>
    </source>
</evidence>
<dbReference type="GO" id="GO:0016788">
    <property type="term" value="F:hydrolase activity, acting on ester bonds"/>
    <property type="evidence" value="ECO:0007669"/>
    <property type="project" value="InterPro"/>
</dbReference>
<feature type="binding site" evidence="3">
    <location>
        <position position="164"/>
    </location>
    <ligand>
        <name>a divalent metal cation</name>
        <dbReference type="ChEBI" id="CHEBI:60240"/>
        <label>2</label>
    </ligand>
</feature>
<dbReference type="NCBIfam" id="TIGR00010">
    <property type="entry name" value="YchF/TatD family DNA exonuclease"/>
    <property type="match status" value="1"/>
</dbReference>
<keyword evidence="1 3" id="KW-0479">Metal-binding</keyword>
<dbReference type="InterPro" id="IPR018228">
    <property type="entry name" value="DNase_TatD-rel_CS"/>
</dbReference>
<dbReference type="InterPro" id="IPR015991">
    <property type="entry name" value="TatD/YcfH-like"/>
</dbReference>
<reference evidence="4 5" key="1">
    <citation type="journal article" date="2016" name="Nat. Commun.">
        <title>Thousands of microbial genomes shed light on interconnected biogeochemical processes in an aquifer system.</title>
        <authorList>
            <person name="Anantharaman K."/>
            <person name="Brown C.T."/>
            <person name="Hug L.A."/>
            <person name="Sharon I."/>
            <person name="Castelle C.J."/>
            <person name="Probst A.J."/>
            <person name="Thomas B.C."/>
            <person name="Singh A."/>
            <person name="Wilkins M.J."/>
            <person name="Karaoz U."/>
            <person name="Brodie E.L."/>
            <person name="Williams K.H."/>
            <person name="Hubbard S.S."/>
            <person name="Banfield J.F."/>
        </authorList>
    </citation>
    <scope>NUCLEOTIDE SEQUENCE [LARGE SCALE GENOMIC DNA]</scope>
</reference>
<dbReference type="GO" id="GO:0004536">
    <property type="term" value="F:DNA nuclease activity"/>
    <property type="evidence" value="ECO:0007669"/>
    <property type="project" value="InterPro"/>
</dbReference>
<evidence type="ECO:0000313" key="5">
    <source>
        <dbReference type="Proteomes" id="UP000177276"/>
    </source>
</evidence>
<dbReference type="GO" id="GO:0046872">
    <property type="term" value="F:metal ion binding"/>
    <property type="evidence" value="ECO:0007669"/>
    <property type="project" value="UniProtKB-KW"/>
</dbReference>
<dbReference type="EMBL" id="MHWS01000013">
    <property type="protein sequence ID" value="OHB12249.1"/>
    <property type="molecule type" value="Genomic_DNA"/>
</dbReference>
<name>A0A1G2US88_9BACT</name>
<evidence type="ECO:0008006" key="6">
    <source>
        <dbReference type="Google" id="ProtNLM"/>
    </source>
</evidence>
<feature type="binding site" evidence="3">
    <location>
        <position position="9"/>
    </location>
    <ligand>
        <name>a divalent metal cation</name>
        <dbReference type="ChEBI" id="CHEBI:60240"/>
        <label>1</label>
    </ligand>
</feature>
<dbReference type="PANTHER" id="PTHR46124:SF2">
    <property type="entry name" value="D-AMINOACYL-TRNA DEACYLASE"/>
    <property type="match status" value="1"/>
</dbReference>
<evidence type="ECO:0000256" key="1">
    <source>
        <dbReference type="ARBA" id="ARBA00022723"/>
    </source>
</evidence>
<comment type="caution">
    <text evidence="4">The sequence shown here is derived from an EMBL/GenBank/DDBJ whole genome shotgun (WGS) entry which is preliminary data.</text>
</comment>
<dbReference type="Gene3D" id="3.20.20.140">
    <property type="entry name" value="Metal-dependent hydrolases"/>
    <property type="match status" value="1"/>
</dbReference>
<dbReference type="Proteomes" id="UP000177276">
    <property type="component" value="Unassembled WGS sequence"/>
</dbReference>
<dbReference type="PIRSF" id="PIRSF005902">
    <property type="entry name" value="DNase_TatD"/>
    <property type="match status" value="1"/>
</dbReference>
<dbReference type="SUPFAM" id="SSF51556">
    <property type="entry name" value="Metallo-dependent hydrolases"/>
    <property type="match status" value="1"/>
</dbReference>
<dbReference type="PROSITE" id="PS01091">
    <property type="entry name" value="TATD_3"/>
    <property type="match status" value="1"/>
</dbReference>
<dbReference type="AlphaFoldDB" id="A0A1G2US88"/>
<feature type="binding site" evidence="3">
    <location>
        <position position="129"/>
    </location>
    <ligand>
        <name>a divalent metal cation</name>
        <dbReference type="ChEBI" id="CHEBI:60240"/>
        <label>2</label>
    </ligand>
</feature>
<protein>
    <recommendedName>
        <fullName evidence="6">Hydrolase TatD</fullName>
    </recommendedName>
</protein>
<evidence type="ECO:0000256" key="2">
    <source>
        <dbReference type="ARBA" id="ARBA00022801"/>
    </source>
</evidence>
<dbReference type="Pfam" id="PF01026">
    <property type="entry name" value="TatD_DNase"/>
    <property type="match status" value="1"/>
</dbReference>
<evidence type="ECO:0000313" key="4">
    <source>
        <dbReference type="EMBL" id="OHB12249.1"/>
    </source>
</evidence>
<feature type="binding site" evidence="3">
    <location>
        <position position="7"/>
    </location>
    <ligand>
        <name>a divalent metal cation</name>
        <dbReference type="ChEBI" id="CHEBI:60240"/>
        <label>1</label>
    </ligand>
</feature>
<dbReference type="FunFam" id="3.20.20.140:FF:000005">
    <property type="entry name" value="TatD family hydrolase"/>
    <property type="match status" value="1"/>
</dbReference>
<sequence length="263" mass="29993">MKYVDIHCHLDFPDYDSDREGVLARMKENEVGAITIGVDFETSKKAVEIAKQNKNIWACVGQHPENMGDGFDERIEELAREPKVVAIGECGLDYFRLGENSKETKKLQKKLFEAQIDLALEVEKPLMLHIRPGDKIPYDAYFDSLEILESYNKIHGSKLKGNAHFYVGNTEILKRFLDISFTASFSGVVTFTHEYDEAVKFVPLNMIMSETDAPFVAPVPFRGKRNEPAYVVEVVKKLAEIRTENMYVLNDSIVENFKRVFGV</sequence>
<gene>
    <name evidence="4" type="ORF">A3G46_01345</name>
</gene>